<dbReference type="AlphaFoldDB" id="A0A9N9AR54"/>
<accession>A0A9N9AR54</accession>
<keyword evidence="2" id="KW-1185">Reference proteome</keyword>
<proteinExistence type="predicted"/>
<dbReference type="Proteomes" id="UP000789706">
    <property type="component" value="Unassembled WGS sequence"/>
</dbReference>
<dbReference type="EMBL" id="CAJVPK010000660">
    <property type="protein sequence ID" value="CAG8537129.1"/>
    <property type="molecule type" value="Genomic_DNA"/>
</dbReference>
<evidence type="ECO:0000313" key="2">
    <source>
        <dbReference type="Proteomes" id="UP000789706"/>
    </source>
</evidence>
<gene>
    <name evidence="1" type="ORF">DEBURN_LOCUS6428</name>
</gene>
<evidence type="ECO:0000313" key="1">
    <source>
        <dbReference type="EMBL" id="CAG8537129.1"/>
    </source>
</evidence>
<protein>
    <submittedName>
        <fullName evidence="1">3955_t:CDS:1</fullName>
    </submittedName>
</protein>
<organism evidence="1 2">
    <name type="scientific">Diversispora eburnea</name>
    <dbReference type="NCBI Taxonomy" id="1213867"/>
    <lineage>
        <taxon>Eukaryota</taxon>
        <taxon>Fungi</taxon>
        <taxon>Fungi incertae sedis</taxon>
        <taxon>Mucoromycota</taxon>
        <taxon>Glomeromycotina</taxon>
        <taxon>Glomeromycetes</taxon>
        <taxon>Diversisporales</taxon>
        <taxon>Diversisporaceae</taxon>
        <taxon>Diversispora</taxon>
    </lineage>
</organism>
<name>A0A9N9AR54_9GLOM</name>
<reference evidence="1" key="1">
    <citation type="submission" date="2021-06" db="EMBL/GenBank/DDBJ databases">
        <authorList>
            <person name="Kallberg Y."/>
            <person name="Tangrot J."/>
            <person name="Rosling A."/>
        </authorList>
    </citation>
    <scope>NUCLEOTIDE SEQUENCE</scope>
    <source>
        <strain evidence="1">AZ414A</strain>
    </source>
</reference>
<sequence length="65" mass="7722">MLSFSIQVKRFNVFITFGLKMNSAAIDDKSDKSDNDSTKVNKDNISKYLHVLISKYRLQCWWYLR</sequence>
<comment type="caution">
    <text evidence="1">The sequence shown here is derived from an EMBL/GenBank/DDBJ whole genome shotgun (WGS) entry which is preliminary data.</text>
</comment>